<dbReference type="InterPro" id="IPR025926">
    <property type="entry name" value="PDZ-like_dom"/>
</dbReference>
<evidence type="ECO:0000256" key="3">
    <source>
        <dbReference type="ARBA" id="ARBA00020338"/>
    </source>
</evidence>
<keyword evidence="6" id="KW-0677">Repeat</keyword>
<comment type="function">
    <text evidence="1">Nuclear serine protease which mediates apoptosis.</text>
</comment>
<dbReference type="InterPro" id="IPR036034">
    <property type="entry name" value="PDZ_sf"/>
</dbReference>
<evidence type="ECO:0000256" key="5">
    <source>
        <dbReference type="ARBA" id="ARBA00022703"/>
    </source>
</evidence>
<dbReference type="SUPFAM" id="SSF50156">
    <property type="entry name" value="PDZ domain-like"/>
    <property type="match status" value="2"/>
</dbReference>
<evidence type="ECO:0000259" key="7">
    <source>
        <dbReference type="Pfam" id="PF12812"/>
    </source>
</evidence>
<dbReference type="InterPro" id="IPR043504">
    <property type="entry name" value="Peptidase_S1_PA_chymotrypsin"/>
</dbReference>
<dbReference type="CDD" id="cd06719">
    <property type="entry name" value="PDZ2-4_Nma111p-like"/>
    <property type="match status" value="2"/>
</dbReference>
<dbReference type="STRING" id="97972.A0A2V1CZW0"/>
<dbReference type="PANTHER" id="PTHR46366">
    <property type="entry name" value="PRO-APOPTOTIC SERINE PROTEASE NMA111"/>
    <property type="match status" value="1"/>
</dbReference>
<dbReference type="InterPro" id="IPR009003">
    <property type="entry name" value="Peptidase_S1_PA"/>
</dbReference>
<keyword evidence="9" id="KW-1185">Reference proteome</keyword>
<dbReference type="EMBL" id="KZ806047">
    <property type="protein sequence ID" value="PVH90899.1"/>
    <property type="molecule type" value="Genomic_DNA"/>
</dbReference>
<dbReference type="OrthoDB" id="4217619at2759"/>
<keyword evidence="8" id="KW-0378">Hydrolase</keyword>
<dbReference type="AlphaFoldDB" id="A0A2V1CZW0"/>
<dbReference type="GO" id="GO:0006915">
    <property type="term" value="P:apoptotic process"/>
    <property type="evidence" value="ECO:0007669"/>
    <property type="project" value="UniProtKB-KW"/>
</dbReference>
<evidence type="ECO:0000256" key="2">
    <source>
        <dbReference type="ARBA" id="ARBA00010541"/>
    </source>
</evidence>
<gene>
    <name evidence="8" type="ORF">DM02DRAFT_708450</name>
</gene>
<dbReference type="PANTHER" id="PTHR46366:SF8">
    <property type="entry name" value="PRO-APOPTOTIC SERINE PROTEASE NMA111"/>
    <property type="match status" value="1"/>
</dbReference>
<sequence length="932" mass="104081">MAVPHDSMPMEWQDVTKCTVQSVVSIHFCHTRSFETNPAVSAEATGFVVDAEKGYILTNRHVVGAGPFTGYCIFNNREECNVYPVYRDPVHDFGFLRFDPKAIKYMLVIALQLRPDCAKVGAEICVVGNDACEKLSILSGVIGRLDRKAPRYDKGYFDFNTNYIQAAAGTSGGSSGSPVVNKNGFAVALQAGGRTNAATNFCLPLDRPLRALKLIQQGKHVSRGTIQTRWVLEAIDECRRLGLSPYWEEAVRAQFPTENGMLVAKTILPDGPASRILQEGDILLKVNNNIVTKLVDLDSILDDSVGKKVFMTIERAGQAIEVELEVVNTHSITPNQIVSVAGASFHNLSYQQAMRQAISLKNQGVYICEVGGSFHFANAYNPGVLVLKVDNKCTPSLETFVEVMKEIPDKKRVVIDYKHLFDMHKPCMKIITIDRHWYPEMRIGERNDVTGVWDFRTMSNAVTVASPIPGRTNVIKLRSKHPKIVEIVPNLVRVDVSMPVKLDGFPVMHEKGCGLVVDAEQGLVLVSRAFLPNDLGDISLTIGNSILAEAKVVFMHPLQNYAIVQYDTSLVNAAVKTPNFAATSIQKGDETTFVGLNSNFQPVVFETVVTDVLTRDIPHNQKPRYRATIFDAITIDTTQAVYCPCGVLVARDGTVQALWLSYLGERDSDDKVYRFGLATPRILPVLTEIRSGKTPELRMLNVGFRAVQMSEARVMGVSEEWIDQVEENDSELRQLLMVQKVDSDHRDLNEGDILLTLNDELMTSASRLDVMYNNLYLDAVIFRERKEARFTVPTIPTRALETDRLVKFCGAILQQPHQAVRQQISRTPSNVYISSRAKGSPFKQYGIEPTNFITHVNDAPTPNLDTFLEEVQKISDNTYFRLNVTTFDNVRLVQTLKKNEHYFPTIEYVKAELGWRAIEHKTEVGGPMQGVE</sequence>
<evidence type="ECO:0000256" key="6">
    <source>
        <dbReference type="ARBA" id="ARBA00022737"/>
    </source>
</evidence>
<dbReference type="Pfam" id="PF13365">
    <property type="entry name" value="Trypsin_2"/>
    <property type="match status" value="1"/>
</dbReference>
<dbReference type="Pfam" id="PF12812">
    <property type="entry name" value="PDZ_1"/>
    <property type="match status" value="2"/>
</dbReference>
<feature type="domain" description="PDZ-like" evidence="7">
    <location>
        <begin position="331"/>
        <end position="410"/>
    </location>
</feature>
<dbReference type="GO" id="GO:0004252">
    <property type="term" value="F:serine-type endopeptidase activity"/>
    <property type="evidence" value="ECO:0007669"/>
    <property type="project" value="InterPro"/>
</dbReference>
<protein>
    <recommendedName>
        <fullName evidence="3">Pro-apoptotic serine protease NMA111</fullName>
    </recommendedName>
    <alternativeName>
        <fullName evidence="4">Pro-apoptotic serine protease nma111</fullName>
    </alternativeName>
</protein>
<comment type="similarity">
    <text evidence="2">Belongs to the peptidase S1C family.</text>
</comment>
<evidence type="ECO:0000313" key="9">
    <source>
        <dbReference type="Proteomes" id="UP000244855"/>
    </source>
</evidence>
<evidence type="ECO:0000256" key="4">
    <source>
        <dbReference type="ARBA" id="ARBA00021524"/>
    </source>
</evidence>
<dbReference type="Gene3D" id="2.30.42.10">
    <property type="match status" value="1"/>
</dbReference>
<keyword evidence="5" id="KW-0053">Apoptosis</keyword>
<name>A0A2V1CZW0_9PLEO</name>
<accession>A0A2V1CZW0</accession>
<dbReference type="GO" id="GO:0006508">
    <property type="term" value="P:proteolysis"/>
    <property type="evidence" value="ECO:0007669"/>
    <property type="project" value="UniProtKB-KW"/>
</dbReference>
<organism evidence="8 9">
    <name type="scientific">Periconia macrospinosa</name>
    <dbReference type="NCBI Taxonomy" id="97972"/>
    <lineage>
        <taxon>Eukaryota</taxon>
        <taxon>Fungi</taxon>
        <taxon>Dikarya</taxon>
        <taxon>Ascomycota</taxon>
        <taxon>Pezizomycotina</taxon>
        <taxon>Dothideomycetes</taxon>
        <taxon>Pleosporomycetidae</taxon>
        <taxon>Pleosporales</taxon>
        <taxon>Massarineae</taxon>
        <taxon>Periconiaceae</taxon>
        <taxon>Periconia</taxon>
    </lineage>
</organism>
<dbReference type="CDD" id="cd06786">
    <property type="entry name" value="cpPDZ1_ScNma111-like"/>
    <property type="match status" value="1"/>
</dbReference>
<feature type="domain" description="PDZ-like" evidence="7">
    <location>
        <begin position="800"/>
        <end position="877"/>
    </location>
</feature>
<dbReference type="Gene3D" id="2.40.10.10">
    <property type="entry name" value="Trypsin-like serine proteases"/>
    <property type="match status" value="2"/>
</dbReference>
<dbReference type="Proteomes" id="UP000244855">
    <property type="component" value="Unassembled WGS sequence"/>
</dbReference>
<dbReference type="PRINTS" id="PR00834">
    <property type="entry name" value="PROTEASES2C"/>
</dbReference>
<dbReference type="SUPFAM" id="SSF50494">
    <property type="entry name" value="Trypsin-like serine proteases"/>
    <property type="match status" value="2"/>
</dbReference>
<proteinExistence type="inferred from homology"/>
<keyword evidence="8" id="KW-0645">Protease</keyword>
<dbReference type="InterPro" id="IPR001940">
    <property type="entry name" value="Peptidase_S1C"/>
</dbReference>
<reference evidence="8 9" key="1">
    <citation type="journal article" date="2018" name="Sci. Rep.">
        <title>Comparative genomics provides insights into the lifestyle and reveals functional heterogeneity of dark septate endophytic fungi.</title>
        <authorList>
            <person name="Knapp D.G."/>
            <person name="Nemeth J.B."/>
            <person name="Barry K."/>
            <person name="Hainaut M."/>
            <person name="Henrissat B."/>
            <person name="Johnson J."/>
            <person name="Kuo A."/>
            <person name="Lim J.H.P."/>
            <person name="Lipzen A."/>
            <person name="Nolan M."/>
            <person name="Ohm R.A."/>
            <person name="Tamas L."/>
            <person name="Grigoriev I.V."/>
            <person name="Spatafora J.W."/>
            <person name="Nagy L.G."/>
            <person name="Kovacs G.M."/>
        </authorList>
    </citation>
    <scope>NUCLEOTIDE SEQUENCE [LARGE SCALE GENOMIC DNA]</scope>
    <source>
        <strain evidence="8 9">DSE2036</strain>
    </source>
</reference>
<evidence type="ECO:0000313" key="8">
    <source>
        <dbReference type="EMBL" id="PVH90899.1"/>
    </source>
</evidence>
<evidence type="ECO:0000256" key="1">
    <source>
        <dbReference type="ARBA" id="ARBA00002558"/>
    </source>
</evidence>